<dbReference type="EMBL" id="JAPFFF010000011">
    <property type="protein sequence ID" value="KAK8877999.1"/>
    <property type="molecule type" value="Genomic_DNA"/>
</dbReference>
<dbReference type="InterPro" id="IPR005225">
    <property type="entry name" value="Small_GTP-bd"/>
</dbReference>
<proteinExistence type="predicted"/>
<dbReference type="PROSITE" id="PS51420">
    <property type="entry name" value="RHO"/>
    <property type="match status" value="1"/>
</dbReference>
<evidence type="ECO:0000313" key="5">
    <source>
        <dbReference type="Proteomes" id="UP001470230"/>
    </source>
</evidence>
<dbReference type="Gene3D" id="3.40.50.300">
    <property type="entry name" value="P-loop containing nucleotide triphosphate hydrolases"/>
    <property type="match status" value="1"/>
</dbReference>
<dbReference type="PROSITE" id="PS51421">
    <property type="entry name" value="RAS"/>
    <property type="match status" value="1"/>
</dbReference>
<dbReference type="PANTHER" id="PTHR47977">
    <property type="entry name" value="RAS-RELATED PROTEIN RAB"/>
    <property type="match status" value="1"/>
</dbReference>
<dbReference type="Proteomes" id="UP001470230">
    <property type="component" value="Unassembled WGS sequence"/>
</dbReference>
<dbReference type="PRINTS" id="PR00449">
    <property type="entry name" value="RASTRNSFRMNG"/>
</dbReference>
<dbReference type="InterPro" id="IPR001806">
    <property type="entry name" value="Small_GTPase"/>
</dbReference>
<dbReference type="PROSITE" id="PS51419">
    <property type="entry name" value="RAB"/>
    <property type="match status" value="1"/>
</dbReference>
<reference evidence="4 5" key="1">
    <citation type="submission" date="2024-04" db="EMBL/GenBank/DDBJ databases">
        <title>Tritrichomonas musculus Genome.</title>
        <authorList>
            <person name="Alves-Ferreira E."/>
            <person name="Grigg M."/>
            <person name="Lorenzi H."/>
            <person name="Galac M."/>
        </authorList>
    </citation>
    <scope>NUCLEOTIDE SEQUENCE [LARGE SCALE GENOMIC DNA]</scope>
    <source>
        <strain evidence="4 5">EAF2021</strain>
    </source>
</reference>
<keyword evidence="2" id="KW-0342">GTP-binding</keyword>
<dbReference type="NCBIfam" id="TIGR00231">
    <property type="entry name" value="small_GTP"/>
    <property type="match status" value="1"/>
</dbReference>
<comment type="caution">
    <text evidence="4">The sequence shown here is derived from an EMBL/GenBank/DDBJ whole genome shotgun (WGS) entry which is preliminary data.</text>
</comment>
<sequence length="189" mass="21196">MSVLRVVFCGDSDVGKTAMINRFSRNEFDSTLQPTVAANFHKELILNNNQSINLEIWDTAGDERYNSIIPLFFKKADAIIIVYDISNKQSFEHLKFWIDTTIDNAPKDSCFIIAGNKCDKVDNREVTKDEGTNYSKDAKAFGFIETSALTGEGIMELFSLAASSKSKNNNDSDDSNNYLQSNTDKKKCC</sequence>
<keyword evidence="1" id="KW-0547">Nucleotide-binding</keyword>
<evidence type="ECO:0000256" key="3">
    <source>
        <dbReference type="SAM" id="MobiDB-lite"/>
    </source>
</evidence>
<keyword evidence="5" id="KW-1185">Reference proteome</keyword>
<dbReference type="CDD" id="cd00154">
    <property type="entry name" value="Rab"/>
    <property type="match status" value="1"/>
</dbReference>
<gene>
    <name evidence="4" type="ORF">M9Y10_004762</name>
</gene>
<dbReference type="SMART" id="SM00174">
    <property type="entry name" value="RHO"/>
    <property type="match status" value="1"/>
</dbReference>
<feature type="region of interest" description="Disordered" evidence="3">
    <location>
        <begin position="166"/>
        <end position="189"/>
    </location>
</feature>
<name>A0ABR2JJG3_9EUKA</name>
<protein>
    <submittedName>
        <fullName evidence="4">Ras- protein Rab-17</fullName>
    </submittedName>
</protein>
<evidence type="ECO:0000256" key="2">
    <source>
        <dbReference type="ARBA" id="ARBA00023134"/>
    </source>
</evidence>
<dbReference type="SMART" id="SM00173">
    <property type="entry name" value="RAS"/>
    <property type="match status" value="1"/>
</dbReference>
<accession>A0ABR2JJG3</accession>
<dbReference type="InterPro" id="IPR027417">
    <property type="entry name" value="P-loop_NTPase"/>
</dbReference>
<dbReference type="SUPFAM" id="SSF52540">
    <property type="entry name" value="P-loop containing nucleoside triphosphate hydrolases"/>
    <property type="match status" value="1"/>
</dbReference>
<dbReference type="InterPro" id="IPR050227">
    <property type="entry name" value="Rab"/>
</dbReference>
<dbReference type="SMART" id="SM00175">
    <property type="entry name" value="RAB"/>
    <property type="match status" value="1"/>
</dbReference>
<evidence type="ECO:0000256" key="1">
    <source>
        <dbReference type="ARBA" id="ARBA00022741"/>
    </source>
</evidence>
<dbReference type="Pfam" id="PF00071">
    <property type="entry name" value="Ras"/>
    <property type="match status" value="1"/>
</dbReference>
<organism evidence="4 5">
    <name type="scientific">Tritrichomonas musculus</name>
    <dbReference type="NCBI Taxonomy" id="1915356"/>
    <lineage>
        <taxon>Eukaryota</taxon>
        <taxon>Metamonada</taxon>
        <taxon>Parabasalia</taxon>
        <taxon>Tritrichomonadida</taxon>
        <taxon>Tritrichomonadidae</taxon>
        <taxon>Tritrichomonas</taxon>
    </lineage>
</organism>
<evidence type="ECO:0000313" key="4">
    <source>
        <dbReference type="EMBL" id="KAK8877999.1"/>
    </source>
</evidence>